<accession>A0AAV2KA98</accession>
<keyword evidence="2" id="KW-1185">Reference proteome</keyword>
<evidence type="ECO:0000313" key="2">
    <source>
        <dbReference type="Proteomes" id="UP001497482"/>
    </source>
</evidence>
<dbReference type="Proteomes" id="UP001497482">
    <property type="component" value="Chromosome 16"/>
</dbReference>
<sequence length="77" mass="9141">MKKQTPTWHIKIAWIGIVPRYSAVGEKIEREWDSTEFHFAVEKSSQWKNLQQRELSKSLRNSEEVVFVTEFNLSYAP</sequence>
<dbReference type="EMBL" id="OZ035838">
    <property type="protein sequence ID" value="CAL1584379.1"/>
    <property type="molecule type" value="Genomic_DNA"/>
</dbReference>
<gene>
    <name evidence="1" type="ORF">KC01_LOCUS14733</name>
</gene>
<dbReference type="AlphaFoldDB" id="A0AAV2KA98"/>
<evidence type="ECO:0000313" key="1">
    <source>
        <dbReference type="EMBL" id="CAL1584379.1"/>
    </source>
</evidence>
<proteinExistence type="predicted"/>
<name>A0AAV2KA98_KNICA</name>
<protein>
    <submittedName>
        <fullName evidence="1">Uncharacterized protein</fullName>
    </submittedName>
</protein>
<reference evidence="1 2" key="1">
    <citation type="submission" date="2024-04" db="EMBL/GenBank/DDBJ databases">
        <authorList>
            <person name="Waldvogel A.-M."/>
            <person name="Schoenle A."/>
        </authorList>
    </citation>
    <scope>NUCLEOTIDE SEQUENCE [LARGE SCALE GENOMIC DNA]</scope>
</reference>
<organism evidence="1 2">
    <name type="scientific">Knipowitschia caucasica</name>
    <name type="common">Caucasian dwarf goby</name>
    <name type="synonym">Pomatoschistus caucasicus</name>
    <dbReference type="NCBI Taxonomy" id="637954"/>
    <lineage>
        <taxon>Eukaryota</taxon>
        <taxon>Metazoa</taxon>
        <taxon>Chordata</taxon>
        <taxon>Craniata</taxon>
        <taxon>Vertebrata</taxon>
        <taxon>Euteleostomi</taxon>
        <taxon>Actinopterygii</taxon>
        <taxon>Neopterygii</taxon>
        <taxon>Teleostei</taxon>
        <taxon>Neoteleostei</taxon>
        <taxon>Acanthomorphata</taxon>
        <taxon>Gobiaria</taxon>
        <taxon>Gobiiformes</taxon>
        <taxon>Gobioidei</taxon>
        <taxon>Gobiidae</taxon>
        <taxon>Gobiinae</taxon>
        <taxon>Knipowitschia</taxon>
    </lineage>
</organism>